<dbReference type="CDD" id="cd14948">
    <property type="entry name" value="BACON"/>
    <property type="match status" value="2"/>
</dbReference>
<proteinExistence type="predicted"/>
<feature type="domain" description="BACON" evidence="2">
    <location>
        <begin position="69"/>
        <end position="125"/>
    </location>
</feature>
<dbReference type="Gene3D" id="2.60.40.10">
    <property type="entry name" value="Immunoglobulins"/>
    <property type="match status" value="2"/>
</dbReference>
<dbReference type="PROSITE" id="PS51257">
    <property type="entry name" value="PROKAR_LIPOPROTEIN"/>
    <property type="match status" value="1"/>
</dbReference>
<dbReference type="PANTHER" id="PTHR45661">
    <property type="entry name" value="SURFACE ANTIGEN"/>
    <property type="match status" value="1"/>
</dbReference>
<evidence type="ECO:0000259" key="2">
    <source>
        <dbReference type="Pfam" id="PF13004"/>
    </source>
</evidence>
<dbReference type="InterPro" id="IPR035986">
    <property type="entry name" value="PKD_dom_sf"/>
</dbReference>
<reference evidence="4" key="1">
    <citation type="submission" date="2020-10" db="EMBL/GenBank/DDBJ databases">
        <authorList>
            <person name="Gilroy R."/>
        </authorList>
    </citation>
    <scope>NUCLEOTIDE SEQUENCE</scope>
    <source>
        <strain evidence="4">10037</strain>
    </source>
</reference>
<dbReference type="AlphaFoldDB" id="A0A9D9NA81"/>
<comment type="caution">
    <text evidence="4">The sequence shown here is derived from an EMBL/GenBank/DDBJ whole genome shotgun (WGS) entry which is preliminary data.</text>
</comment>
<organism evidence="4 5">
    <name type="scientific">Candidatus Merdivivens pullistercoris</name>
    <dbReference type="NCBI Taxonomy" id="2840873"/>
    <lineage>
        <taxon>Bacteria</taxon>
        <taxon>Pseudomonadati</taxon>
        <taxon>Bacteroidota</taxon>
        <taxon>Bacteroidia</taxon>
        <taxon>Bacteroidales</taxon>
        <taxon>Muribaculaceae</taxon>
        <taxon>Muribaculaceae incertae sedis</taxon>
        <taxon>Candidatus Merdivivens</taxon>
    </lineage>
</organism>
<reference evidence="4" key="2">
    <citation type="journal article" date="2021" name="PeerJ">
        <title>Extensive microbial diversity within the chicken gut microbiome revealed by metagenomics and culture.</title>
        <authorList>
            <person name="Gilroy R."/>
            <person name="Ravi A."/>
            <person name="Getino M."/>
            <person name="Pursley I."/>
            <person name="Horton D.L."/>
            <person name="Alikhan N.F."/>
            <person name="Baker D."/>
            <person name="Gharbi K."/>
            <person name="Hall N."/>
            <person name="Watson M."/>
            <person name="Adriaenssens E.M."/>
            <person name="Foster-Nyarko E."/>
            <person name="Jarju S."/>
            <person name="Secka A."/>
            <person name="Antonio M."/>
            <person name="Oren A."/>
            <person name="Chaudhuri R.R."/>
            <person name="La Ragione R."/>
            <person name="Hildebrand F."/>
            <person name="Pallen M.J."/>
        </authorList>
    </citation>
    <scope>NUCLEOTIDE SEQUENCE</scope>
    <source>
        <strain evidence="4">10037</strain>
    </source>
</reference>
<feature type="chain" id="PRO_5039424729" evidence="1">
    <location>
        <begin position="20"/>
        <end position="603"/>
    </location>
</feature>
<feature type="signal peptide" evidence="1">
    <location>
        <begin position="1"/>
        <end position="19"/>
    </location>
</feature>
<name>A0A9D9NA81_9BACT</name>
<dbReference type="Gene3D" id="3.80.10.10">
    <property type="entry name" value="Ribonuclease Inhibitor"/>
    <property type="match status" value="2"/>
</dbReference>
<dbReference type="InterPro" id="IPR024361">
    <property type="entry name" value="BACON"/>
</dbReference>
<keyword evidence="1" id="KW-0732">Signal</keyword>
<accession>A0A9D9NA81</accession>
<dbReference type="Pfam" id="PF19190">
    <property type="entry name" value="BACON_2"/>
    <property type="match status" value="1"/>
</dbReference>
<feature type="domain" description="BACON" evidence="3">
    <location>
        <begin position="166"/>
        <end position="217"/>
    </location>
</feature>
<dbReference type="InterPro" id="IPR053139">
    <property type="entry name" value="Surface_bspA-like"/>
</dbReference>
<evidence type="ECO:0000259" key="3">
    <source>
        <dbReference type="Pfam" id="PF19190"/>
    </source>
</evidence>
<gene>
    <name evidence="4" type="ORF">IAB93_07530</name>
</gene>
<dbReference type="InterPro" id="IPR032675">
    <property type="entry name" value="LRR_dom_sf"/>
</dbReference>
<dbReference type="InterPro" id="IPR013783">
    <property type="entry name" value="Ig-like_fold"/>
</dbReference>
<evidence type="ECO:0000313" key="5">
    <source>
        <dbReference type="Proteomes" id="UP000823597"/>
    </source>
</evidence>
<dbReference type="Proteomes" id="UP000823597">
    <property type="component" value="Unassembled WGS sequence"/>
</dbReference>
<dbReference type="Pfam" id="PF13004">
    <property type="entry name" value="BACON"/>
    <property type="match status" value="1"/>
</dbReference>
<evidence type="ECO:0000256" key="1">
    <source>
        <dbReference type="SAM" id="SignalP"/>
    </source>
</evidence>
<evidence type="ECO:0000313" key="4">
    <source>
        <dbReference type="EMBL" id="MBO8465829.1"/>
    </source>
</evidence>
<sequence length="603" mass="64612">MKKTIYFIVALVFTMSVFSACTETVVPVPEISLSSSSAGVTVSSDGTSAEIILPAAGASAELAVSSNWNWDISEASGNWCAAEISSEGIIFSASSNSTAEARNVYFTITASNTTGSVSARVTVQQPSDAAGSSDAPEVILQGDDTEITIPEEGGTYRVEVNCEDGWKVTSDDSWITITVDDAGFSISAERNTTYSPLSGTVVVTSGSSTIEETVTVPVHQFSSVKAMVIEMTVGQESDYTVVLPFDNTTGVVNCLVDWGDGNIERVVQPYPMHRYGQEGVYDVKITGKVSSFRANQQPECDPSRLDCITAIKAWGNIGLESLKRGFYICESLKWIASPDEGSFDLLTTVYECFNGCSSLDSIPERLFADLPQLESAYATFSGCSSLKKVPAGLFSGCSGVTTFFRLFWRCVSITEVAPDIFDGCVAAENFGQTFYQDSSLVALPENLFASCVAADGFANTFNGCAVLETVPENIFPQNDTEASMSSVFANCISLESVPAGLFAPLAGATNFNSAFLNCVSLRTVPVSIFDNNRAVTNFGRTFSGCTALEGESPYTEIDGTVYHLYERDGHTDFAQVRTTADCFMGCTGLDDYGTIEESYPEWL</sequence>
<protein>
    <submittedName>
        <fullName evidence="4">BACON domain-containing protein</fullName>
    </submittedName>
</protein>
<dbReference type="SUPFAM" id="SSF49299">
    <property type="entry name" value="PKD domain"/>
    <property type="match status" value="1"/>
</dbReference>
<dbReference type="PANTHER" id="PTHR45661:SF3">
    <property type="entry name" value="IG-LIKE DOMAIN-CONTAINING PROTEIN"/>
    <property type="match status" value="1"/>
</dbReference>
<dbReference type="EMBL" id="JADIME010000077">
    <property type="protein sequence ID" value="MBO8465829.1"/>
    <property type="molecule type" value="Genomic_DNA"/>
</dbReference>